<evidence type="ECO:0000313" key="9">
    <source>
        <dbReference type="EMBL" id="WED63563.1"/>
    </source>
</evidence>
<dbReference type="InterPro" id="IPR036097">
    <property type="entry name" value="HisK_dim/P_sf"/>
</dbReference>
<dbReference type="Pfam" id="PF00072">
    <property type="entry name" value="Response_reg"/>
    <property type="match status" value="2"/>
</dbReference>
<dbReference type="Gene3D" id="1.10.287.130">
    <property type="match status" value="1"/>
</dbReference>
<accession>A0AAE9ZW31</accession>
<dbReference type="InterPro" id="IPR005467">
    <property type="entry name" value="His_kinase_dom"/>
</dbReference>
<evidence type="ECO:0000256" key="1">
    <source>
        <dbReference type="ARBA" id="ARBA00000085"/>
    </source>
</evidence>
<keyword evidence="10" id="KW-1185">Reference proteome</keyword>
<reference evidence="9" key="1">
    <citation type="submission" date="2023-03" db="EMBL/GenBank/DDBJ databases">
        <title>Lomoglobus Profundus gen. nov., sp. nov., a novel member of the phylum Verrucomicrobia, isolated from deep-marine sediment of South China Sea.</title>
        <authorList>
            <person name="Ahmad T."/>
            <person name="Ishaq S.E."/>
            <person name="Wang F."/>
        </authorList>
    </citation>
    <scope>NUCLEOTIDE SEQUENCE</scope>
    <source>
        <strain evidence="9">LMO-M01</strain>
    </source>
</reference>
<dbReference type="PROSITE" id="PS50109">
    <property type="entry name" value="HIS_KIN"/>
    <property type="match status" value="1"/>
</dbReference>
<dbReference type="InterPro" id="IPR003594">
    <property type="entry name" value="HATPase_dom"/>
</dbReference>
<evidence type="ECO:0000256" key="4">
    <source>
        <dbReference type="PROSITE-ProRule" id="PRU00169"/>
    </source>
</evidence>
<dbReference type="KEGG" id="slom:PXH66_14600"/>
<dbReference type="GO" id="GO:0000155">
    <property type="term" value="F:phosphorelay sensor kinase activity"/>
    <property type="evidence" value="ECO:0007669"/>
    <property type="project" value="InterPro"/>
</dbReference>
<dbReference type="PROSITE" id="PS50113">
    <property type="entry name" value="PAC"/>
    <property type="match status" value="1"/>
</dbReference>
<dbReference type="CDD" id="cd17546">
    <property type="entry name" value="REC_hyHK_CKI1_RcsC-like"/>
    <property type="match status" value="1"/>
</dbReference>
<feature type="domain" description="PAC" evidence="8">
    <location>
        <begin position="274"/>
        <end position="326"/>
    </location>
</feature>
<feature type="domain" description="Response regulatory" evidence="7">
    <location>
        <begin position="594"/>
        <end position="710"/>
    </location>
</feature>
<dbReference type="InterPro" id="IPR000700">
    <property type="entry name" value="PAS-assoc_C"/>
</dbReference>
<dbReference type="Gene3D" id="3.30.565.10">
    <property type="entry name" value="Histidine kinase-like ATPase, C-terminal domain"/>
    <property type="match status" value="1"/>
</dbReference>
<dbReference type="SUPFAM" id="SSF52172">
    <property type="entry name" value="CheY-like"/>
    <property type="match status" value="2"/>
</dbReference>
<dbReference type="PRINTS" id="PR00344">
    <property type="entry name" value="BCTRLSENSOR"/>
</dbReference>
<protein>
    <recommendedName>
        <fullName evidence="2">histidine kinase</fullName>
        <ecNumber evidence="2">2.7.13.3</ecNumber>
    </recommendedName>
</protein>
<keyword evidence="3 4" id="KW-0597">Phosphoprotein</keyword>
<dbReference type="Pfam" id="PF02518">
    <property type="entry name" value="HATPase_c"/>
    <property type="match status" value="1"/>
</dbReference>
<dbReference type="InterPro" id="IPR036890">
    <property type="entry name" value="HATPase_C_sf"/>
</dbReference>
<feature type="modified residue" description="4-aspartylphosphate" evidence="4">
    <location>
        <position position="645"/>
    </location>
</feature>
<keyword evidence="5" id="KW-0175">Coiled coil</keyword>
<dbReference type="PANTHER" id="PTHR43547">
    <property type="entry name" value="TWO-COMPONENT HISTIDINE KINASE"/>
    <property type="match status" value="1"/>
</dbReference>
<organism evidence="9 10">
    <name type="scientific">Synoicihabitans lomoniglobus</name>
    <dbReference type="NCBI Taxonomy" id="2909285"/>
    <lineage>
        <taxon>Bacteria</taxon>
        <taxon>Pseudomonadati</taxon>
        <taxon>Verrucomicrobiota</taxon>
        <taxon>Opitutia</taxon>
        <taxon>Opitutales</taxon>
        <taxon>Opitutaceae</taxon>
        <taxon>Synoicihabitans</taxon>
    </lineage>
</organism>
<name>A0AAE9ZW31_9BACT</name>
<dbReference type="InterPro" id="IPR003661">
    <property type="entry name" value="HisK_dim/P_dom"/>
</dbReference>
<dbReference type="SUPFAM" id="SSF47384">
    <property type="entry name" value="Homodimeric domain of signal transducing histidine kinase"/>
    <property type="match status" value="1"/>
</dbReference>
<evidence type="ECO:0000259" key="7">
    <source>
        <dbReference type="PROSITE" id="PS50110"/>
    </source>
</evidence>
<dbReference type="SMART" id="SM00388">
    <property type="entry name" value="HisKA"/>
    <property type="match status" value="1"/>
</dbReference>
<feature type="modified residue" description="4-aspartylphosphate" evidence="4">
    <location>
        <position position="54"/>
    </location>
</feature>
<sequence length="715" mass="79358">MTHTILVVEDNRNSIYLMEQMLTEAGHRVQKAGNGQEALDLIKVKGLPDLIVSDALMPTMDGFELCHSIRRDPQRCHVPFVLYTATFTDASDEHFAKEIGADLYLIKPFEPEKLVPRFEQVITEVRAAPPRPPTPPQKQHNFLEGHSRRMSVKLEAKVDELSASNAALASSEAEIRELNNKLVDSIRRLEVEVEERRRVATELQLGLKVAAMGSFGFDFDRGTSWWTAEALALLGFSTHQKHLAWSSLATRIPEEKRASAAAVFSPEPDDPQSREVEFTLVQPDGSHRFLYAHSELVEVDESGESRRIGVIRDISIRRRGELDRLKLERRLRQSQKMEAIGNLAGGIAHDFNNILAVIAATSELLEIDAATSELPQRWRDGIGDIREASRRARDLVNQILMFSRNERAEITALDLRQIIEEAANQVTSTMPAHVVIRPHFKTKRSALANSNQVHRILLNLCTNAKHAIGHHPGEITINLHHVELNKSGAARRPPLTPGHYLKLEVIDTGCGMDEETVQRVFEPFYSTRPAGEGTGLGLAVVHGIMANHNGAIFVDSNVGEGTTFTLFFPAADETPKPSSRTFAGQELPVGKGEHILVVDDEPAVAKVATTLISRLGYHVETMTDSIAARDRLRSEPLEFDLVVTDYFMPNLTGADLARAVWEKHPHLPMIMIVGFGGQMDANRAKAEGFKAFVSKPFTMQTMAEAIAHGLAATPR</sequence>
<comment type="catalytic activity">
    <reaction evidence="1">
        <text>ATP + protein L-histidine = ADP + protein N-phospho-L-histidine.</text>
        <dbReference type="EC" id="2.7.13.3"/>
    </reaction>
</comment>
<dbReference type="SMART" id="SM00448">
    <property type="entry name" value="REC"/>
    <property type="match status" value="2"/>
</dbReference>
<dbReference type="InterPro" id="IPR004358">
    <property type="entry name" value="Sig_transdc_His_kin-like_C"/>
</dbReference>
<gene>
    <name evidence="9" type="ORF">PXH66_14600</name>
</gene>
<dbReference type="CDD" id="cd00082">
    <property type="entry name" value="HisKA"/>
    <property type="match status" value="1"/>
</dbReference>
<dbReference type="InterPro" id="IPR035965">
    <property type="entry name" value="PAS-like_dom_sf"/>
</dbReference>
<dbReference type="Proteomes" id="UP001218638">
    <property type="component" value="Chromosome"/>
</dbReference>
<evidence type="ECO:0000256" key="5">
    <source>
        <dbReference type="SAM" id="Coils"/>
    </source>
</evidence>
<evidence type="ECO:0000256" key="3">
    <source>
        <dbReference type="ARBA" id="ARBA00022553"/>
    </source>
</evidence>
<evidence type="ECO:0000313" key="10">
    <source>
        <dbReference type="Proteomes" id="UP001218638"/>
    </source>
</evidence>
<dbReference type="Gene3D" id="3.40.50.2300">
    <property type="match status" value="2"/>
</dbReference>
<feature type="coiled-coil region" evidence="5">
    <location>
        <begin position="161"/>
        <end position="195"/>
    </location>
</feature>
<proteinExistence type="predicted"/>
<evidence type="ECO:0000259" key="6">
    <source>
        <dbReference type="PROSITE" id="PS50109"/>
    </source>
</evidence>
<dbReference type="PROSITE" id="PS50110">
    <property type="entry name" value="RESPONSE_REGULATORY"/>
    <property type="match status" value="2"/>
</dbReference>
<dbReference type="EMBL" id="CP119075">
    <property type="protein sequence ID" value="WED63563.1"/>
    <property type="molecule type" value="Genomic_DNA"/>
</dbReference>
<dbReference type="RefSeq" id="WP_330929771.1">
    <property type="nucleotide sequence ID" value="NZ_CP119075.1"/>
</dbReference>
<evidence type="ECO:0000259" key="8">
    <source>
        <dbReference type="PROSITE" id="PS50113"/>
    </source>
</evidence>
<dbReference type="PANTHER" id="PTHR43547:SF2">
    <property type="entry name" value="HYBRID SIGNAL TRANSDUCTION HISTIDINE KINASE C"/>
    <property type="match status" value="1"/>
</dbReference>
<dbReference type="InterPro" id="IPR001789">
    <property type="entry name" value="Sig_transdc_resp-reg_receiver"/>
</dbReference>
<dbReference type="SMART" id="SM00387">
    <property type="entry name" value="HATPase_c"/>
    <property type="match status" value="1"/>
</dbReference>
<dbReference type="Pfam" id="PF00512">
    <property type="entry name" value="HisKA"/>
    <property type="match status" value="1"/>
</dbReference>
<feature type="domain" description="Response regulatory" evidence="7">
    <location>
        <begin position="4"/>
        <end position="122"/>
    </location>
</feature>
<dbReference type="SUPFAM" id="SSF55785">
    <property type="entry name" value="PYP-like sensor domain (PAS domain)"/>
    <property type="match status" value="1"/>
</dbReference>
<dbReference type="EC" id="2.7.13.3" evidence="2"/>
<dbReference type="InterPro" id="IPR011006">
    <property type="entry name" value="CheY-like_superfamily"/>
</dbReference>
<evidence type="ECO:0000256" key="2">
    <source>
        <dbReference type="ARBA" id="ARBA00012438"/>
    </source>
</evidence>
<feature type="domain" description="Histidine kinase" evidence="6">
    <location>
        <begin position="346"/>
        <end position="572"/>
    </location>
</feature>
<dbReference type="SUPFAM" id="SSF55874">
    <property type="entry name" value="ATPase domain of HSP90 chaperone/DNA topoisomerase II/histidine kinase"/>
    <property type="match status" value="1"/>
</dbReference>
<dbReference type="Gene3D" id="3.30.450.20">
    <property type="entry name" value="PAS domain"/>
    <property type="match status" value="1"/>
</dbReference>
<dbReference type="AlphaFoldDB" id="A0AAE9ZW31"/>